<dbReference type="GO" id="GO:0008380">
    <property type="term" value="P:RNA splicing"/>
    <property type="evidence" value="ECO:0007669"/>
    <property type="project" value="UniProtKB-KW"/>
</dbReference>
<sequence>MADVAETPVKQELVSSPTKSTVDPTPQKRKASPADGDRDDATKRPKVDSPDDRAHDARRMSHTSAGSRPDTRDLHHHDAPDDRGRRGNAASKDEEKKRGKRLFGGLLGTLNQSGGGAQLKRRREIEQRQQERVQKQKLEAEKRSAERLSRITQVRRAEQINFEEKVMKTRHANLLARAHSLQTKAEPRIYYQPWKFTRAQDDILDDQIADAKATIAREIEEFALRRNQHDRAHGHRRLSTSQYDKKEPDDAASSAPPPAPSAAPSDVTGSASAAVTIPVPAEATNESSGAKSVQMHDAHQQDEPGDDVVEAEEDTVMY</sequence>
<keyword evidence="11" id="KW-1185">Reference proteome</keyword>
<feature type="compositionally biased region" description="Acidic residues" evidence="8">
    <location>
        <begin position="303"/>
        <end position="318"/>
    </location>
</feature>
<dbReference type="GO" id="GO:0071013">
    <property type="term" value="C:catalytic step 2 spliceosome"/>
    <property type="evidence" value="ECO:0007669"/>
    <property type="project" value="TreeGrafter"/>
</dbReference>
<dbReference type="Pfam" id="PF04696">
    <property type="entry name" value="Pinin_SDK_memA"/>
    <property type="match status" value="1"/>
</dbReference>
<keyword evidence="3" id="KW-0507">mRNA processing</keyword>
<evidence type="ECO:0000313" key="10">
    <source>
        <dbReference type="EMBL" id="CRK08100.1"/>
    </source>
</evidence>
<evidence type="ECO:0000256" key="7">
    <source>
        <dbReference type="ARBA" id="ARBA00023242"/>
    </source>
</evidence>
<evidence type="ECO:0000256" key="6">
    <source>
        <dbReference type="ARBA" id="ARBA00023187"/>
    </source>
</evidence>
<feature type="region of interest" description="Disordered" evidence="8">
    <location>
        <begin position="1"/>
        <end position="138"/>
    </location>
</feature>
<dbReference type="InterPro" id="IPR006786">
    <property type="entry name" value="Pinin_SDK_MemA"/>
</dbReference>
<dbReference type="PANTHER" id="PTHR12707">
    <property type="entry name" value="PINN"/>
    <property type="match status" value="1"/>
</dbReference>
<dbReference type="InterPro" id="IPR039853">
    <property type="entry name" value="Pinin"/>
</dbReference>
<dbReference type="EMBL" id="CVQH01002002">
    <property type="protein sequence ID" value="CRK08100.1"/>
    <property type="molecule type" value="Genomic_DNA"/>
</dbReference>
<feature type="domain" description="Pinin/SDK/MemA protein" evidence="9">
    <location>
        <begin position="94"/>
        <end position="208"/>
    </location>
</feature>
<protein>
    <recommendedName>
        <fullName evidence="9">Pinin/SDK/MemA protein domain-containing protein</fullName>
    </recommendedName>
</protein>
<keyword evidence="7" id="KW-0539">Nucleus</keyword>
<keyword evidence="4" id="KW-0805">Transcription regulation</keyword>
<dbReference type="STRING" id="100787.A0A0G4KKN9"/>
<comment type="subcellular location">
    <subcellularLocation>
        <location evidence="1">Nucleus</location>
    </subcellularLocation>
</comment>
<dbReference type="AlphaFoldDB" id="A0A0G4KKN9"/>
<comment type="similarity">
    <text evidence="2">Belongs to the pinin family.</text>
</comment>
<keyword evidence="6" id="KW-0508">mRNA splicing</keyword>
<evidence type="ECO:0000313" key="11">
    <source>
        <dbReference type="Proteomes" id="UP000044602"/>
    </source>
</evidence>
<evidence type="ECO:0000259" key="9">
    <source>
        <dbReference type="Pfam" id="PF04696"/>
    </source>
</evidence>
<feature type="region of interest" description="Disordered" evidence="8">
    <location>
        <begin position="226"/>
        <end position="318"/>
    </location>
</feature>
<evidence type="ECO:0000256" key="2">
    <source>
        <dbReference type="ARBA" id="ARBA00010386"/>
    </source>
</evidence>
<evidence type="ECO:0000256" key="4">
    <source>
        <dbReference type="ARBA" id="ARBA00023015"/>
    </source>
</evidence>
<feature type="compositionally biased region" description="Basic and acidic residues" evidence="8">
    <location>
        <begin position="123"/>
        <end position="138"/>
    </location>
</feature>
<dbReference type="Proteomes" id="UP000044602">
    <property type="component" value="Unassembled WGS sequence"/>
</dbReference>
<name>A0A0G4KKN9_VERLO</name>
<keyword evidence="5" id="KW-0804">Transcription</keyword>
<evidence type="ECO:0000256" key="5">
    <source>
        <dbReference type="ARBA" id="ARBA00023163"/>
    </source>
</evidence>
<evidence type="ECO:0000256" key="1">
    <source>
        <dbReference type="ARBA" id="ARBA00004123"/>
    </source>
</evidence>
<reference evidence="10 11" key="1">
    <citation type="submission" date="2015-05" db="EMBL/GenBank/DDBJ databases">
        <authorList>
            <person name="Wang D.B."/>
            <person name="Wang M."/>
        </authorList>
    </citation>
    <scope>NUCLEOTIDE SEQUENCE [LARGE SCALE GENOMIC DNA]</scope>
    <source>
        <strain evidence="10">VL1</strain>
    </source>
</reference>
<organism evidence="10 11">
    <name type="scientific">Verticillium longisporum</name>
    <name type="common">Verticillium dahliae var. longisporum</name>
    <dbReference type="NCBI Taxonomy" id="100787"/>
    <lineage>
        <taxon>Eukaryota</taxon>
        <taxon>Fungi</taxon>
        <taxon>Dikarya</taxon>
        <taxon>Ascomycota</taxon>
        <taxon>Pezizomycotina</taxon>
        <taxon>Sordariomycetes</taxon>
        <taxon>Hypocreomycetidae</taxon>
        <taxon>Glomerellales</taxon>
        <taxon>Plectosphaerellaceae</taxon>
        <taxon>Verticillium</taxon>
    </lineage>
</organism>
<proteinExistence type="inferred from homology"/>
<dbReference type="PANTHER" id="PTHR12707:SF0">
    <property type="entry name" value="PININ"/>
    <property type="match status" value="1"/>
</dbReference>
<feature type="compositionally biased region" description="Basic and acidic residues" evidence="8">
    <location>
        <begin position="69"/>
        <end position="97"/>
    </location>
</feature>
<gene>
    <name evidence="10" type="ORF">BN1708_009810</name>
</gene>
<evidence type="ECO:0000256" key="8">
    <source>
        <dbReference type="SAM" id="MobiDB-lite"/>
    </source>
</evidence>
<evidence type="ECO:0000256" key="3">
    <source>
        <dbReference type="ARBA" id="ARBA00022664"/>
    </source>
</evidence>
<feature type="compositionally biased region" description="Basic and acidic residues" evidence="8">
    <location>
        <begin position="35"/>
        <end position="59"/>
    </location>
</feature>
<feature type="compositionally biased region" description="Polar residues" evidence="8">
    <location>
        <begin position="13"/>
        <end position="24"/>
    </location>
</feature>
<dbReference type="GO" id="GO:0006397">
    <property type="term" value="P:mRNA processing"/>
    <property type="evidence" value="ECO:0007669"/>
    <property type="project" value="UniProtKB-KW"/>
</dbReference>
<accession>A0A0G4KKN9</accession>